<accession>A0A5C5VPJ1</accession>
<dbReference type="EMBL" id="SIHI01000057">
    <property type="protein sequence ID" value="TWT40057.1"/>
    <property type="molecule type" value="Genomic_DNA"/>
</dbReference>
<gene>
    <name evidence="1" type="ORF">KOR42_50240</name>
</gene>
<evidence type="ECO:0000313" key="1">
    <source>
        <dbReference type="EMBL" id="TWT40057.1"/>
    </source>
</evidence>
<dbReference type="RefSeq" id="WP_146512319.1">
    <property type="nucleotide sequence ID" value="NZ_SIHI01000057.1"/>
</dbReference>
<reference evidence="1 2" key="1">
    <citation type="submission" date="2019-02" db="EMBL/GenBank/DDBJ databases">
        <title>Deep-cultivation of Planctomycetes and their phenomic and genomic characterization uncovers novel biology.</title>
        <authorList>
            <person name="Wiegand S."/>
            <person name="Jogler M."/>
            <person name="Boedeker C."/>
            <person name="Pinto D."/>
            <person name="Vollmers J."/>
            <person name="Rivas-Marin E."/>
            <person name="Kohn T."/>
            <person name="Peeters S.H."/>
            <person name="Heuer A."/>
            <person name="Rast P."/>
            <person name="Oberbeckmann S."/>
            <person name="Bunk B."/>
            <person name="Jeske O."/>
            <person name="Meyerdierks A."/>
            <person name="Storesund J.E."/>
            <person name="Kallscheuer N."/>
            <person name="Luecker S."/>
            <person name="Lage O.M."/>
            <person name="Pohl T."/>
            <person name="Merkel B.J."/>
            <person name="Hornburger P."/>
            <person name="Mueller R.-W."/>
            <person name="Bruemmer F."/>
            <person name="Labrenz M."/>
            <person name="Spormann A.M."/>
            <person name="Op Den Camp H."/>
            <person name="Overmann J."/>
            <person name="Amann R."/>
            <person name="Jetten M.S.M."/>
            <person name="Mascher T."/>
            <person name="Medema M.H."/>
            <person name="Devos D.P."/>
            <person name="Kaster A.-K."/>
            <person name="Ovreas L."/>
            <person name="Rohde M."/>
            <person name="Galperin M.Y."/>
            <person name="Jogler C."/>
        </authorList>
    </citation>
    <scope>NUCLEOTIDE SEQUENCE [LARGE SCALE GENOMIC DNA]</scope>
    <source>
        <strain evidence="1 2">KOR42</strain>
    </source>
</reference>
<evidence type="ECO:0000313" key="2">
    <source>
        <dbReference type="Proteomes" id="UP000317243"/>
    </source>
</evidence>
<dbReference type="Proteomes" id="UP000317243">
    <property type="component" value="Unassembled WGS sequence"/>
</dbReference>
<sequence length="249" mass="28429">MTEDDKSEYREAFLLLQLLQNDPENRRLGSLNKHAIGNSKLFGKKVSVPNDLRKELCEAGYIREFDKKGRSAKYEITERGRGRLAETRQFPESLNKITGEMINELIVCVGEYHSQFDSLAVPAATNQVEETHSQESNAENHYDAVPSVTTTTAVSNDVIRSAVLEAIMELKRSEFHHRSYVPVYAVRRRIRERLGTQSASHETFDSIMKELWNQKKIRLVATTDLSLPEDQLQDALPGEGRTLFYVERA</sequence>
<comment type="caution">
    <text evidence="1">The sequence shown here is derived from an EMBL/GenBank/DDBJ whole genome shotgun (WGS) entry which is preliminary data.</text>
</comment>
<protein>
    <submittedName>
        <fullName evidence="1">Uncharacterized protein</fullName>
    </submittedName>
</protein>
<proteinExistence type="predicted"/>
<organism evidence="1 2">
    <name type="scientific">Thalassoglobus neptunius</name>
    <dbReference type="NCBI Taxonomy" id="1938619"/>
    <lineage>
        <taxon>Bacteria</taxon>
        <taxon>Pseudomonadati</taxon>
        <taxon>Planctomycetota</taxon>
        <taxon>Planctomycetia</taxon>
        <taxon>Planctomycetales</taxon>
        <taxon>Planctomycetaceae</taxon>
        <taxon>Thalassoglobus</taxon>
    </lineage>
</organism>
<name>A0A5C5VPJ1_9PLAN</name>
<dbReference type="AlphaFoldDB" id="A0A5C5VPJ1"/>
<keyword evidence="2" id="KW-1185">Reference proteome</keyword>